<dbReference type="RefSeq" id="WP_028372202.1">
    <property type="nucleotide sequence ID" value="NZ_LNYI01000011.1"/>
</dbReference>
<organism evidence="3 4">
    <name type="scientific">Legionella lansingensis</name>
    <dbReference type="NCBI Taxonomy" id="45067"/>
    <lineage>
        <taxon>Bacteria</taxon>
        <taxon>Pseudomonadati</taxon>
        <taxon>Pseudomonadota</taxon>
        <taxon>Gammaproteobacteria</taxon>
        <taxon>Legionellales</taxon>
        <taxon>Legionellaceae</taxon>
        <taxon>Legionella</taxon>
    </lineage>
</organism>
<evidence type="ECO:0000256" key="1">
    <source>
        <dbReference type="SAM" id="Coils"/>
    </source>
</evidence>
<feature type="region of interest" description="Disordered" evidence="2">
    <location>
        <begin position="53"/>
        <end position="82"/>
    </location>
</feature>
<protein>
    <submittedName>
        <fullName evidence="3">Uncharacterized protein</fullName>
    </submittedName>
</protein>
<keyword evidence="4" id="KW-1185">Reference proteome</keyword>
<dbReference type="PATRIC" id="fig|45067.4.peg.606"/>
<name>A0A0W0VUC5_9GAMM</name>
<reference evidence="3 4" key="1">
    <citation type="submission" date="2015-11" db="EMBL/GenBank/DDBJ databases">
        <title>Genomic analysis of 38 Legionella species identifies large and diverse effector repertoires.</title>
        <authorList>
            <person name="Burstein D."/>
            <person name="Amaro F."/>
            <person name="Zusman T."/>
            <person name="Lifshitz Z."/>
            <person name="Cohen O."/>
            <person name="Gilbert J.A."/>
            <person name="Pupko T."/>
            <person name="Shuman H.A."/>
            <person name="Segal G."/>
        </authorList>
    </citation>
    <scope>NUCLEOTIDE SEQUENCE [LARGE SCALE GENOMIC DNA]</scope>
    <source>
        <strain evidence="3 4">ATCC 49751</strain>
    </source>
</reference>
<accession>A0A0W0VUC5</accession>
<dbReference type="AlphaFoldDB" id="A0A0W0VUC5"/>
<gene>
    <name evidence="3" type="ORF">Llan_0580</name>
</gene>
<evidence type="ECO:0000313" key="4">
    <source>
        <dbReference type="Proteomes" id="UP000054869"/>
    </source>
</evidence>
<evidence type="ECO:0000313" key="3">
    <source>
        <dbReference type="EMBL" id="KTD23799.1"/>
    </source>
</evidence>
<evidence type="ECO:0000256" key="2">
    <source>
        <dbReference type="SAM" id="MobiDB-lite"/>
    </source>
</evidence>
<sequence length="182" mass="20822">MPKEIDSEKAKKIREDYANKIADLKAENTFKEELLTTKLMDIHPQIRQKTYSISNKNSELVRPPQKKQVTVDEKVKEEEDKNKKPPIFLTTWEDTSTNKLLAYSISIGGMGSTVHDVSHLNITRSEFMSIAVPLVLSASSSSVEKLLQDKFPSCRTYASFDEYEKSLQSRYNTPFKLTPNPF</sequence>
<proteinExistence type="predicted"/>
<dbReference type="EMBL" id="LNYI01000011">
    <property type="protein sequence ID" value="KTD23799.1"/>
    <property type="molecule type" value="Genomic_DNA"/>
</dbReference>
<feature type="coiled-coil region" evidence="1">
    <location>
        <begin position="7"/>
        <end position="34"/>
    </location>
</feature>
<dbReference type="STRING" id="45067.Llan_0580"/>
<feature type="compositionally biased region" description="Basic and acidic residues" evidence="2">
    <location>
        <begin position="69"/>
        <end position="82"/>
    </location>
</feature>
<dbReference type="Proteomes" id="UP000054869">
    <property type="component" value="Unassembled WGS sequence"/>
</dbReference>
<dbReference type="OrthoDB" id="10017811at2"/>
<keyword evidence="1" id="KW-0175">Coiled coil</keyword>
<comment type="caution">
    <text evidence="3">The sequence shown here is derived from an EMBL/GenBank/DDBJ whole genome shotgun (WGS) entry which is preliminary data.</text>
</comment>